<dbReference type="EMBL" id="QTSX02004971">
    <property type="protein sequence ID" value="KAJ9063446.1"/>
    <property type="molecule type" value="Genomic_DNA"/>
</dbReference>
<evidence type="ECO:0000313" key="1">
    <source>
        <dbReference type="EMBL" id="KAJ9063446.1"/>
    </source>
</evidence>
<sequence length="395" mass="44533">MCLAALTLFPKSPLSVGMKKSFADSVFSLLPFCYTSPSYPLLYSYIILACISPQDYFHEKAKPQLFYLGHVGIIYFMLGLHNSRGIPRVSWRLAYFRNNISTTVQLLESLLSTYAMNRQAAINVNFLEDVALWSSSTKDAPLQPFPCQSIDPFIEPKKKLTQQTWIKNLWVINYRLAATHGEIQSSMSPKDGSKQNANILCLENSLKLAVIERQLHLLGMGVDLKEGLKVQSTTKIQAPGDPNCTHSFILYLGILINIYCPYISMNTLRELDISYSGHLIADFINYIPEQKALIAVWHFCDAIRIHQSHFVATGLFYKWMNILNATFIPKHLSKSLPAGSLAAKQISVCINTMMSFLELGKARSHVARLSYEITLKVSSDKKVRIQILPNLCTRG</sequence>
<accession>A0ACC2SMJ0</accession>
<evidence type="ECO:0000313" key="2">
    <source>
        <dbReference type="Proteomes" id="UP001165960"/>
    </source>
</evidence>
<name>A0ACC2SMJ0_9FUNG</name>
<dbReference type="Proteomes" id="UP001165960">
    <property type="component" value="Unassembled WGS sequence"/>
</dbReference>
<comment type="caution">
    <text evidence="1">The sequence shown here is derived from an EMBL/GenBank/DDBJ whole genome shotgun (WGS) entry which is preliminary data.</text>
</comment>
<reference evidence="1" key="1">
    <citation type="submission" date="2022-04" db="EMBL/GenBank/DDBJ databases">
        <title>Genome of the entomopathogenic fungus Entomophthora muscae.</title>
        <authorList>
            <person name="Elya C."/>
            <person name="Lovett B.R."/>
            <person name="Lee E."/>
            <person name="Macias A.M."/>
            <person name="Hajek A.E."/>
            <person name="De Bivort B.L."/>
            <person name="Kasson M.T."/>
            <person name="De Fine Licht H.H."/>
            <person name="Stajich J.E."/>
        </authorList>
    </citation>
    <scope>NUCLEOTIDE SEQUENCE</scope>
    <source>
        <strain evidence="1">Berkeley</strain>
    </source>
</reference>
<organism evidence="1 2">
    <name type="scientific">Entomophthora muscae</name>
    <dbReference type="NCBI Taxonomy" id="34485"/>
    <lineage>
        <taxon>Eukaryota</taxon>
        <taxon>Fungi</taxon>
        <taxon>Fungi incertae sedis</taxon>
        <taxon>Zoopagomycota</taxon>
        <taxon>Entomophthoromycotina</taxon>
        <taxon>Entomophthoromycetes</taxon>
        <taxon>Entomophthorales</taxon>
        <taxon>Entomophthoraceae</taxon>
        <taxon>Entomophthora</taxon>
    </lineage>
</organism>
<proteinExistence type="predicted"/>
<keyword evidence="2" id="KW-1185">Reference proteome</keyword>
<gene>
    <name evidence="1" type="ORF">DSO57_1000038</name>
</gene>
<protein>
    <submittedName>
        <fullName evidence="1">Uncharacterized protein</fullName>
    </submittedName>
</protein>